<feature type="coiled-coil region" evidence="5">
    <location>
        <begin position="633"/>
        <end position="660"/>
    </location>
</feature>
<comment type="caution">
    <text evidence="9">The sequence shown here is derived from an EMBL/GenBank/DDBJ whole genome shotgun (WGS) entry which is preliminary data.</text>
</comment>
<organism evidence="9 10">
    <name type="scientific">Photobacterium angustum</name>
    <dbReference type="NCBI Taxonomy" id="661"/>
    <lineage>
        <taxon>Bacteria</taxon>
        <taxon>Pseudomonadati</taxon>
        <taxon>Pseudomonadota</taxon>
        <taxon>Gammaproteobacteria</taxon>
        <taxon>Vibrionales</taxon>
        <taxon>Vibrionaceae</taxon>
        <taxon>Photobacterium</taxon>
    </lineage>
</organism>
<keyword evidence="2 4" id="KW-0807">Transducer</keyword>
<dbReference type="GO" id="GO:0016020">
    <property type="term" value="C:membrane"/>
    <property type="evidence" value="ECO:0007669"/>
    <property type="project" value="UniProtKB-SubCell"/>
</dbReference>
<protein>
    <submittedName>
        <fullName evidence="9">Methyl-accepting chemotaxis protein</fullName>
    </submittedName>
</protein>
<gene>
    <name evidence="9" type="ORF">BTO08_05025</name>
</gene>
<evidence type="ECO:0000313" key="9">
    <source>
        <dbReference type="EMBL" id="PQJ66828.1"/>
    </source>
</evidence>
<comment type="similarity">
    <text evidence="3">Belongs to the methyl-accepting chemotaxis (MCP) protein family.</text>
</comment>
<dbReference type="CDD" id="cd06225">
    <property type="entry name" value="HAMP"/>
    <property type="match status" value="1"/>
</dbReference>
<dbReference type="PROSITE" id="PS50111">
    <property type="entry name" value="CHEMOTAXIS_TRANSDUC_2"/>
    <property type="match status" value="1"/>
</dbReference>
<dbReference type="InterPro" id="IPR003660">
    <property type="entry name" value="HAMP_dom"/>
</dbReference>
<evidence type="ECO:0000256" key="2">
    <source>
        <dbReference type="ARBA" id="ARBA00023224"/>
    </source>
</evidence>
<keyword evidence="6" id="KW-1133">Transmembrane helix</keyword>
<feature type="domain" description="HAMP" evidence="8">
    <location>
        <begin position="347"/>
        <end position="399"/>
    </location>
</feature>
<comment type="subcellular location">
    <subcellularLocation>
        <location evidence="1">Membrane</location>
    </subcellularLocation>
</comment>
<evidence type="ECO:0000256" key="5">
    <source>
        <dbReference type="SAM" id="Coils"/>
    </source>
</evidence>
<dbReference type="Proteomes" id="UP000238730">
    <property type="component" value="Unassembled WGS sequence"/>
</dbReference>
<dbReference type="InterPro" id="IPR004089">
    <property type="entry name" value="MCPsignal_dom"/>
</dbReference>
<keyword evidence="6" id="KW-0472">Membrane</keyword>
<evidence type="ECO:0000259" key="8">
    <source>
        <dbReference type="PROSITE" id="PS50885"/>
    </source>
</evidence>
<dbReference type="AlphaFoldDB" id="A0A2S7VYB6"/>
<dbReference type="Pfam" id="PF00015">
    <property type="entry name" value="MCPsignal"/>
    <property type="match status" value="1"/>
</dbReference>
<keyword evidence="5" id="KW-0175">Coiled coil</keyword>
<sequence length="693" mass="77130">MKQVHRAKKLSVVLRIQFVLAILVTISVVLSFSGNNGLNNMTREFDVLSNQAVPVSLKNATIVTSALEVEQSLSDMLMSDNEQSLNQTFAIYKNMHSQGEDAGKELEVLATNYKINWLKQYADKYLSEVESINELAFDIYSIQKEIILNKEKLSTERSTMNYAVSSVRSEMSRVGITLYSDNEYAMSNVTNFLNHAVELSGNLMLLVTEPDVVKARLIAKDLKRTNLSGMKYAWGELVRENDAINDFSSLTVPFEMVKKLFADQGYIERYLNVLKLDEEQSIKYTEVKHQTSLIMDLLQVITQQSHGLIKNGENGFTHASNDARQMFLIFSIIGLIISVFAGSWISRVVRKSIEHISDVVNKISEGNLTVKANTNAASEFAQLAEVLNDLCDHDRESLQQLITNSNELTSAAELSMRASTTSRVALQNQSEELAVVTTSMTQLEGSIREISQSSSESEKQAQKAQQLALNGVGIIECSTQGLLALEEQFAINEKRMQELDNYVKEITEVVELISSIANNTNLLALNAAIEAARAGEQGRGFAVVADEVRQLASETNQQTESIRNTIASLHKAADDVNEAMLVSRKEMMSSIERSSDVQQAINLIKNTISDINQQMVTIAVATQQQERASQHVAQNLEQVASRAQQNNHQLDTLVDEAERVAVIAQQQQGMLSRYHLEDENDPVLSFETPVSTN</sequence>
<dbReference type="Gene3D" id="6.10.340.10">
    <property type="match status" value="1"/>
</dbReference>
<reference evidence="9 10" key="1">
    <citation type="submission" date="2016-12" db="EMBL/GenBank/DDBJ databases">
        <title>Diversity of luminous bacteria.</title>
        <authorList>
            <person name="Yoshizawa S."/>
            <person name="Kogure K."/>
        </authorList>
    </citation>
    <scope>NUCLEOTIDE SEQUENCE [LARGE SCALE GENOMIC DNA]</scope>
    <source>
        <strain evidence="9 10">LC1-200</strain>
    </source>
</reference>
<dbReference type="SMART" id="SM00283">
    <property type="entry name" value="MA"/>
    <property type="match status" value="1"/>
</dbReference>
<name>A0A2S7VYB6_PHOAN</name>
<evidence type="ECO:0000256" key="3">
    <source>
        <dbReference type="ARBA" id="ARBA00029447"/>
    </source>
</evidence>
<dbReference type="Gene3D" id="1.10.287.950">
    <property type="entry name" value="Methyl-accepting chemotaxis protein"/>
    <property type="match status" value="1"/>
</dbReference>
<dbReference type="Pfam" id="PF00672">
    <property type="entry name" value="HAMP"/>
    <property type="match status" value="1"/>
</dbReference>
<dbReference type="GO" id="GO:0007165">
    <property type="term" value="P:signal transduction"/>
    <property type="evidence" value="ECO:0007669"/>
    <property type="project" value="UniProtKB-KW"/>
</dbReference>
<evidence type="ECO:0000259" key="7">
    <source>
        <dbReference type="PROSITE" id="PS50111"/>
    </source>
</evidence>
<evidence type="ECO:0000313" key="10">
    <source>
        <dbReference type="Proteomes" id="UP000238730"/>
    </source>
</evidence>
<dbReference type="PROSITE" id="PS50885">
    <property type="entry name" value="HAMP"/>
    <property type="match status" value="1"/>
</dbReference>
<keyword evidence="6" id="KW-0812">Transmembrane</keyword>
<dbReference type="SUPFAM" id="SSF58104">
    <property type="entry name" value="Methyl-accepting chemotaxis protein (MCP) signaling domain"/>
    <property type="match status" value="1"/>
</dbReference>
<dbReference type="GO" id="GO:0006935">
    <property type="term" value="P:chemotaxis"/>
    <property type="evidence" value="ECO:0007669"/>
    <property type="project" value="UniProtKB-ARBA"/>
</dbReference>
<dbReference type="PANTHER" id="PTHR32089:SF120">
    <property type="entry name" value="METHYL-ACCEPTING CHEMOTAXIS PROTEIN TLPQ"/>
    <property type="match status" value="1"/>
</dbReference>
<dbReference type="OrthoDB" id="9765776at2"/>
<evidence type="ECO:0000256" key="4">
    <source>
        <dbReference type="PROSITE-ProRule" id="PRU00284"/>
    </source>
</evidence>
<evidence type="ECO:0000256" key="6">
    <source>
        <dbReference type="SAM" id="Phobius"/>
    </source>
</evidence>
<dbReference type="RefSeq" id="WP_105060145.1">
    <property type="nucleotide sequence ID" value="NZ_MSCJ01000001.1"/>
</dbReference>
<feature type="transmembrane region" description="Helical" evidence="6">
    <location>
        <begin position="12"/>
        <end position="32"/>
    </location>
</feature>
<proteinExistence type="inferred from homology"/>
<feature type="domain" description="Methyl-accepting transducer" evidence="7">
    <location>
        <begin position="404"/>
        <end position="640"/>
    </location>
</feature>
<dbReference type="EMBL" id="MSCJ01000001">
    <property type="protein sequence ID" value="PQJ66828.1"/>
    <property type="molecule type" value="Genomic_DNA"/>
</dbReference>
<evidence type="ECO:0000256" key="1">
    <source>
        <dbReference type="ARBA" id="ARBA00004370"/>
    </source>
</evidence>
<accession>A0A2S7VYB6</accession>
<dbReference type="PANTHER" id="PTHR32089">
    <property type="entry name" value="METHYL-ACCEPTING CHEMOTAXIS PROTEIN MCPB"/>
    <property type="match status" value="1"/>
</dbReference>